<feature type="domain" description="Rhodopsin" evidence="1">
    <location>
        <begin position="1"/>
        <end position="51"/>
    </location>
</feature>
<organism evidence="2 3">
    <name type="scientific">Zopfia rhizophila CBS 207.26</name>
    <dbReference type="NCBI Taxonomy" id="1314779"/>
    <lineage>
        <taxon>Eukaryota</taxon>
        <taxon>Fungi</taxon>
        <taxon>Dikarya</taxon>
        <taxon>Ascomycota</taxon>
        <taxon>Pezizomycotina</taxon>
        <taxon>Dothideomycetes</taxon>
        <taxon>Dothideomycetes incertae sedis</taxon>
        <taxon>Zopfiaceae</taxon>
        <taxon>Zopfia</taxon>
    </lineage>
</organism>
<sequence length="51" mass="5809">ICVVSLLRVVYIIRMDLHDFSYTYADLGMWSIVEPLLGVVNACLPVMRPLI</sequence>
<dbReference type="AlphaFoldDB" id="A0A6A6EU91"/>
<accession>A0A6A6EU91</accession>
<feature type="non-terminal residue" evidence="2">
    <location>
        <position position="1"/>
    </location>
</feature>
<dbReference type="Proteomes" id="UP000800200">
    <property type="component" value="Unassembled WGS sequence"/>
</dbReference>
<feature type="non-terminal residue" evidence="2">
    <location>
        <position position="51"/>
    </location>
</feature>
<dbReference type="EMBL" id="ML994612">
    <property type="protein sequence ID" value="KAF2194318.1"/>
    <property type="molecule type" value="Genomic_DNA"/>
</dbReference>
<proteinExistence type="predicted"/>
<dbReference type="OrthoDB" id="10017208at2759"/>
<dbReference type="Pfam" id="PF20684">
    <property type="entry name" value="Fung_rhodopsin"/>
    <property type="match status" value="1"/>
</dbReference>
<gene>
    <name evidence="2" type="ORF">K469DRAFT_437352</name>
</gene>
<keyword evidence="3" id="KW-1185">Reference proteome</keyword>
<evidence type="ECO:0000259" key="1">
    <source>
        <dbReference type="Pfam" id="PF20684"/>
    </source>
</evidence>
<evidence type="ECO:0000313" key="2">
    <source>
        <dbReference type="EMBL" id="KAF2194318.1"/>
    </source>
</evidence>
<protein>
    <recommendedName>
        <fullName evidence="1">Rhodopsin domain-containing protein</fullName>
    </recommendedName>
</protein>
<evidence type="ECO:0000313" key="3">
    <source>
        <dbReference type="Proteomes" id="UP000800200"/>
    </source>
</evidence>
<reference evidence="2" key="1">
    <citation type="journal article" date="2020" name="Stud. Mycol.">
        <title>101 Dothideomycetes genomes: a test case for predicting lifestyles and emergence of pathogens.</title>
        <authorList>
            <person name="Haridas S."/>
            <person name="Albert R."/>
            <person name="Binder M."/>
            <person name="Bloem J."/>
            <person name="Labutti K."/>
            <person name="Salamov A."/>
            <person name="Andreopoulos B."/>
            <person name="Baker S."/>
            <person name="Barry K."/>
            <person name="Bills G."/>
            <person name="Bluhm B."/>
            <person name="Cannon C."/>
            <person name="Castanera R."/>
            <person name="Culley D."/>
            <person name="Daum C."/>
            <person name="Ezra D."/>
            <person name="Gonzalez J."/>
            <person name="Henrissat B."/>
            <person name="Kuo A."/>
            <person name="Liang C."/>
            <person name="Lipzen A."/>
            <person name="Lutzoni F."/>
            <person name="Magnuson J."/>
            <person name="Mondo S."/>
            <person name="Nolan M."/>
            <person name="Ohm R."/>
            <person name="Pangilinan J."/>
            <person name="Park H.-J."/>
            <person name="Ramirez L."/>
            <person name="Alfaro M."/>
            <person name="Sun H."/>
            <person name="Tritt A."/>
            <person name="Yoshinaga Y."/>
            <person name="Zwiers L.-H."/>
            <person name="Turgeon B."/>
            <person name="Goodwin S."/>
            <person name="Spatafora J."/>
            <person name="Crous P."/>
            <person name="Grigoriev I."/>
        </authorList>
    </citation>
    <scope>NUCLEOTIDE SEQUENCE</scope>
    <source>
        <strain evidence="2">CBS 207.26</strain>
    </source>
</reference>
<name>A0A6A6EU91_9PEZI</name>
<dbReference type="InterPro" id="IPR049326">
    <property type="entry name" value="Rhodopsin_dom_fungi"/>
</dbReference>